<dbReference type="InterPro" id="IPR036388">
    <property type="entry name" value="WH-like_DNA-bd_sf"/>
</dbReference>
<dbReference type="GO" id="GO:0043565">
    <property type="term" value="F:sequence-specific DNA binding"/>
    <property type="evidence" value="ECO:0007669"/>
    <property type="project" value="InterPro"/>
</dbReference>
<feature type="domain" description="HSF-type DNA-binding" evidence="7">
    <location>
        <begin position="191"/>
        <end position="300"/>
    </location>
</feature>
<feature type="region of interest" description="Disordered" evidence="6">
    <location>
        <begin position="379"/>
        <end position="417"/>
    </location>
</feature>
<comment type="caution">
    <text evidence="8">The sequence shown here is derived from an EMBL/GenBank/DDBJ whole genome shotgun (WGS) entry which is preliminary data.</text>
</comment>
<comment type="subcellular location">
    <subcellularLocation>
        <location evidence="1">Nucleus</location>
    </subcellularLocation>
</comment>
<evidence type="ECO:0000256" key="5">
    <source>
        <dbReference type="RuleBase" id="RU004020"/>
    </source>
</evidence>
<evidence type="ECO:0000256" key="1">
    <source>
        <dbReference type="ARBA" id="ARBA00004123"/>
    </source>
</evidence>
<dbReference type="OrthoDB" id="60033at2759"/>
<dbReference type="GO" id="GO:0003700">
    <property type="term" value="F:DNA-binding transcription factor activity"/>
    <property type="evidence" value="ECO:0007669"/>
    <property type="project" value="InterPro"/>
</dbReference>
<organism evidence="8 9">
    <name type="scientific">Rhodotorula mucilaginosa</name>
    <name type="common">Yeast</name>
    <name type="synonym">Rhodotorula rubra</name>
    <dbReference type="NCBI Taxonomy" id="5537"/>
    <lineage>
        <taxon>Eukaryota</taxon>
        <taxon>Fungi</taxon>
        <taxon>Dikarya</taxon>
        <taxon>Basidiomycota</taxon>
        <taxon>Pucciniomycotina</taxon>
        <taxon>Microbotryomycetes</taxon>
        <taxon>Sporidiobolales</taxon>
        <taxon>Sporidiobolaceae</taxon>
        <taxon>Rhodotorula</taxon>
    </lineage>
</organism>
<dbReference type="SMART" id="SM00415">
    <property type="entry name" value="HSF"/>
    <property type="match status" value="1"/>
</dbReference>
<protein>
    <recommendedName>
        <fullName evidence="7">HSF-type DNA-binding domain-containing protein</fullName>
    </recommendedName>
</protein>
<feature type="region of interest" description="Disordered" evidence="6">
    <location>
        <begin position="67"/>
        <end position="106"/>
    </location>
</feature>
<evidence type="ECO:0000256" key="4">
    <source>
        <dbReference type="ARBA" id="ARBA00023242"/>
    </source>
</evidence>
<name>A0A9P6W543_RHOMI</name>
<accession>A0A9P6W543</accession>
<dbReference type="InterPro" id="IPR000232">
    <property type="entry name" value="HSF_DNA-bd"/>
</dbReference>
<dbReference type="InterPro" id="IPR036390">
    <property type="entry name" value="WH_DNA-bd_sf"/>
</dbReference>
<proteinExistence type="inferred from homology"/>
<dbReference type="Proteomes" id="UP000777482">
    <property type="component" value="Unassembled WGS sequence"/>
</dbReference>
<dbReference type="PANTHER" id="PTHR10015">
    <property type="entry name" value="HEAT SHOCK TRANSCRIPTION FACTOR"/>
    <property type="match status" value="1"/>
</dbReference>
<comment type="similarity">
    <text evidence="2 5">Belongs to the HSF family.</text>
</comment>
<feature type="region of interest" description="Disordered" evidence="6">
    <location>
        <begin position="123"/>
        <end position="187"/>
    </location>
</feature>
<feature type="region of interest" description="Disordered" evidence="6">
    <location>
        <begin position="315"/>
        <end position="366"/>
    </location>
</feature>
<keyword evidence="9" id="KW-1185">Reference proteome</keyword>
<evidence type="ECO:0000259" key="7">
    <source>
        <dbReference type="SMART" id="SM00415"/>
    </source>
</evidence>
<reference evidence="8 9" key="1">
    <citation type="submission" date="2020-11" db="EMBL/GenBank/DDBJ databases">
        <title>Kefir isolates.</title>
        <authorList>
            <person name="Marcisauskas S."/>
            <person name="Kim Y."/>
            <person name="Blasche S."/>
        </authorList>
    </citation>
    <scope>NUCLEOTIDE SEQUENCE [LARGE SCALE GENOMIC DNA]</scope>
    <source>
        <strain evidence="8 9">KR</strain>
    </source>
</reference>
<evidence type="ECO:0000313" key="9">
    <source>
        <dbReference type="Proteomes" id="UP000777482"/>
    </source>
</evidence>
<dbReference type="SUPFAM" id="SSF46785">
    <property type="entry name" value="Winged helix' DNA-binding domain"/>
    <property type="match status" value="1"/>
</dbReference>
<feature type="compositionally biased region" description="Low complexity" evidence="6">
    <location>
        <begin position="322"/>
        <end position="358"/>
    </location>
</feature>
<dbReference type="Pfam" id="PF00447">
    <property type="entry name" value="HSF_DNA-bind"/>
    <property type="match status" value="1"/>
</dbReference>
<gene>
    <name evidence="8" type="ORF">C6P46_001928</name>
</gene>
<keyword evidence="4" id="KW-0539">Nucleus</keyword>
<evidence type="ECO:0000256" key="3">
    <source>
        <dbReference type="ARBA" id="ARBA00023125"/>
    </source>
</evidence>
<dbReference type="Gene3D" id="1.10.10.10">
    <property type="entry name" value="Winged helix-like DNA-binding domain superfamily/Winged helix DNA-binding domain"/>
    <property type="match status" value="1"/>
</dbReference>
<feature type="compositionally biased region" description="Basic and acidic residues" evidence="6">
    <location>
        <begin position="408"/>
        <end position="417"/>
    </location>
</feature>
<sequence>MHRGGSGRDLAEFSPAAAAATADEQGRQPSIQYPYAYSDPPAHAYADYSDYGQCSGAHYAQQGAVVEADSIPPPGDGGHQIPYGDDPQFPPYASDQQHALPPQPHELHHRGTVFASVESARWASSETDFPHQPGVADPSDPIHGALHTQAQPENNLRAHQRRRSSGLVVGDSAGAADDHPSSAFDDPTATEIKPFVYKIFAMLSDPERYQDVILWDHTGEAFFVAHNDRFVSEVLREQFQHTNIHSFTRQLNVYQFQRFTVSQLRSALDLTGAVASTYSGWTHPNFRRGRADLLHLMTPRPSRARLIRKLEKQYSHTHKASKLSAAPSTSSSSGARSTSSAGGSSSHSSSVTESDSISPPTSARAQYLPPSAIDMVYTQHYASSQYPPPQPLLTRPVYPSRPPQNGHEQGEDRHFSR</sequence>
<dbReference type="GO" id="GO:0005634">
    <property type="term" value="C:nucleus"/>
    <property type="evidence" value="ECO:0007669"/>
    <property type="project" value="UniProtKB-SubCell"/>
</dbReference>
<dbReference type="PANTHER" id="PTHR10015:SF427">
    <property type="entry name" value="HEAT SHOCK FACTOR PROTEIN"/>
    <property type="match status" value="1"/>
</dbReference>
<feature type="region of interest" description="Disordered" evidence="6">
    <location>
        <begin position="1"/>
        <end position="39"/>
    </location>
</feature>
<evidence type="ECO:0000313" key="8">
    <source>
        <dbReference type="EMBL" id="KAG0664067.1"/>
    </source>
</evidence>
<evidence type="ECO:0000256" key="6">
    <source>
        <dbReference type="SAM" id="MobiDB-lite"/>
    </source>
</evidence>
<dbReference type="AlphaFoldDB" id="A0A9P6W543"/>
<evidence type="ECO:0000256" key="2">
    <source>
        <dbReference type="ARBA" id="ARBA00006403"/>
    </source>
</evidence>
<dbReference type="EMBL" id="PUHQ01000016">
    <property type="protein sequence ID" value="KAG0664067.1"/>
    <property type="molecule type" value="Genomic_DNA"/>
</dbReference>
<keyword evidence="3" id="KW-0238">DNA-binding</keyword>